<sequence>MKHMLLLTRHSTRIDDDHRMPWTSGLPRPLRRLTDPRRCSTQARKSQMAQTMTPIVHHSILQTLTSRRLRNPPLVDLWFKLTDHLSEETIPNP</sequence>
<keyword evidence="3" id="KW-1185">Reference proteome</keyword>
<dbReference type="AlphaFoldDB" id="A0A5C2S382"/>
<feature type="region of interest" description="Disordered" evidence="1">
    <location>
        <begin position="17"/>
        <end position="51"/>
    </location>
</feature>
<dbReference type="Proteomes" id="UP000313359">
    <property type="component" value="Unassembled WGS sequence"/>
</dbReference>
<feature type="non-terminal residue" evidence="2">
    <location>
        <position position="93"/>
    </location>
</feature>
<feature type="compositionally biased region" description="Polar residues" evidence="1">
    <location>
        <begin position="39"/>
        <end position="51"/>
    </location>
</feature>
<proteinExistence type="predicted"/>
<protein>
    <submittedName>
        <fullName evidence="2">Uncharacterized protein</fullName>
    </submittedName>
</protein>
<name>A0A5C2S382_9APHY</name>
<dbReference type="EMBL" id="ML122278">
    <property type="protein sequence ID" value="RPD57932.1"/>
    <property type="molecule type" value="Genomic_DNA"/>
</dbReference>
<organism evidence="2 3">
    <name type="scientific">Lentinus tigrinus ALCF2SS1-6</name>
    <dbReference type="NCBI Taxonomy" id="1328759"/>
    <lineage>
        <taxon>Eukaryota</taxon>
        <taxon>Fungi</taxon>
        <taxon>Dikarya</taxon>
        <taxon>Basidiomycota</taxon>
        <taxon>Agaricomycotina</taxon>
        <taxon>Agaricomycetes</taxon>
        <taxon>Polyporales</taxon>
        <taxon>Polyporaceae</taxon>
        <taxon>Lentinus</taxon>
    </lineage>
</organism>
<gene>
    <name evidence="2" type="ORF">L227DRAFT_630426</name>
</gene>
<evidence type="ECO:0000313" key="2">
    <source>
        <dbReference type="EMBL" id="RPD57932.1"/>
    </source>
</evidence>
<reference evidence="2" key="1">
    <citation type="journal article" date="2018" name="Genome Biol. Evol.">
        <title>Genomics and development of Lentinus tigrinus, a white-rot wood-decaying mushroom with dimorphic fruiting bodies.</title>
        <authorList>
            <person name="Wu B."/>
            <person name="Xu Z."/>
            <person name="Knudson A."/>
            <person name="Carlson A."/>
            <person name="Chen N."/>
            <person name="Kovaka S."/>
            <person name="LaButti K."/>
            <person name="Lipzen A."/>
            <person name="Pennachio C."/>
            <person name="Riley R."/>
            <person name="Schakwitz W."/>
            <person name="Umezawa K."/>
            <person name="Ohm R.A."/>
            <person name="Grigoriev I.V."/>
            <person name="Nagy L.G."/>
            <person name="Gibbons J."/>
            <person name="Hibbett D."/>
        </authorList>
    </citation>
    <scope>NUCLEOTIDE SEQUENCE [LARGE SCALE GENOMIC DNA]</scope>
    <source>
        <strain evidence="2">ALCF2SS1-6</strain>
    </source>
</reference>
<evidence type="ECO:0000256" key="1">
    <source>
        <dbReference type="SAM" id="MobiDB-lite"/>
    </source>
</evidence>
<accession>A0A5C2S382</accession>
<evidence type="ECO:0000313" key="3">
    <source>
        <dbReference type="Proteomes" id="UP000313359"/>
    </source>
</evidence>